<evidence type="ECO:0000256" key="1">
    <source>
        <dbReference type="ARBA" id="ARBA00023015"/>
    </source>
</evidence>
<evidence type="ECO:0000256" key="3">
    <source>
        <dbReference type="ARBA" id="ARBA00023163"/>
    </source>
</evidence>
<dbReference type="RefSeq" id="WP_172896563.1">
    <property type="nucleotide sequence ID" value="NZ_JBFAAC010000013.1"/>
</dbReference>
<dbReference type="GO" id="GO:0000976">
    <property type="term" value="F:transcription cis-regulatory region binding"/>
    <property type="evidence" value="ECO:0007669"/>
    <property type="project" value="TreeGrafter"/>
</dbReference>
<dbReference type="AlphaFoldDB" id="A0A1C5GDP2"/>
<reference evidence="6 7" key="1">
    <citation type="submission" date="2016-06" db="EMBL/GenBank/DDBJ databases">
        <authorList>
            <person name="Kjaerup R.B."/>
            <person name="Dalgaard T.S."/>
            <person name="Juul-Madsen H.R."/>
        </authorList>
    </citation>
    <scope>NUCLEOTIDE SEQUENCE [LARGE SCALE GENOMIC DNA]</scope>
    <source>
        <strain evidence="6 7">DSM 43913</strain>
    </source>
</reference>
<accession>A0A1C5GDP2</accession>
<evidence type="ECO:0000256" key="4">
    <source>
        <dbReference type="PROSITE-ProRule" id="PRU00335"/>
    </source>
</evidence>
<gene>
    <name evidence="6" type="ORF">GA0070610_4160</name>
</gene>
<dbReference type="Gene3D" id="1.10.357.10">
    <property type="entry name" value="Tetracycline Repressor, domain 2"/>
    <property type="match status" value="1"/>
</dbReference>
<dbReference type="PROSITE" id="PS50977">
    <property type="entry name" value="HTH_TETR_2"/>
    <property type="match status" value="1"/>
</dbReference>
<dbReference type="PRINTS" id="PR00455">
    <property type="entry name" value="HTHTETR"/>
</dbReference>
<keyword evidence="1" id="KW-0805">Transcription regulation</keyword>
<dbReference type="InterPro" id="IPR050109">
    <property type="entry name" value="HTH-type_TetR-like_transc_reg"/>
</dbReference>
<dbReference type="SUPFAM" id="SSF46689">
    <property type="entry name" value="Homeodomain-like"/>
    <property type="match status" value="1"/>
</dbReference>
<proteinExistence type="predicted"/>
<protein>
    <submittedName>
        <fullName evidence="6">Transcriptional regulator, TetR family</fullName>
    </submittedName>
</protein>
<dbReference type="InterPro" id="IPR036271">
    <property type="entry name" value="Tet_transcr_reg_TetR-rel_C_sf"/>
</dbReference>
<dbReference type="Pfam" id="PF00440">
    <property type="entry name" value="TetR_N"/>
    <property type="match status" value="1"/>
</dbReference>
<dbReference type="PANTHER" id="PTHR30055">
    <property type="entry name" value="HTH-TYPE TRANSCRIPTIONAL REGULATOR RUTR"/>
    <property type="match status" value="1"/>
</dbReference>
<dbReference type="Pfam" id="PF13305">
    <property type="entry name" value="TetR_C_33"/>
    <property type="match status" value="1"/>
</dbReference>
<evidence type="ECO:0000313" key="7">
    <source>
        <dbReference type="Proteomes" id="UP000198251"/>
    </source>
</evidence>
<name>A0A1C5GDP2_MICEH</name>
<dbReference type="SUPFAM" id="SSF48498">
    <property type="entry name" value="Tetracyclin repressor-like, C-terminal domain"/>
    <property type="match status" value="1"/>
</dbReference>
<dbReference type="EMBL" id="LT607733">
    <property type="protein sequence ID" value="SCG17837.1"/>
    <property type="molecule type" value="Genomic_DNA"/>
</dbReference>
<organism evidence="6 7">
    <name type="scientific">Micromonospora echinofusca</name>
    <dbReference type="NCBI Taxonomy" id="47858"/>
    <lineage>
        <taxon>Bacteria</taxon>
        <taxon>Bacillati</taxon>
        <taxon>Actinomycetota</taxon>
        <taxon>Actinomycetes</taxon>
        <taxon>Micromonosporales</taxon>
        <taxon>Micromonosporaceae</taxon>
        <taxon>Micromonospora</taxon>
    </lineage>
</organism>
<keyword evidence="7" id="KW-1185">Reference proteome</keyword>
<dbReference type="InterPro" id="IPR009057">
    <property type="entry name" value="Homeodomain-like_sf"/>
</dbReference>
<sequence>MDAPSRRERLRSATVAEIKDGARRLLVTGGVDAVSLRAIARDMGMTAPAIYRYFPSLEALVAALAGDLYDELRLLLEAARDDAGPDPVGQLLTMSRTFRAWSVAHPAEFGLIFGAPTPGRNALDGGDDQGHPGSRFGAVFIQPILDLWHRSPFRTPPPELLRQRLGGRRLEPLRISHGEVPVEVAYAFLSGWTRLYGLVAMEVFHQFDWAVTDAEALFELELETFTAQLLAAPPTDDHPSTAAPAVKG</sequence>
<keyword evidence="2 4" id="KW-0238">DNA-binding</keyword>
<dbReference type="GeneID" id="95803872"/>
<keyword evidence="3" id="KW-0804">Transcription</keyword>
<dbReference type="InterPro" id="IPR025996">
    <property type="entry name" value="MT1864/Rv1816-like_C"/>
</dbReference>
<evidence type="ECO:0000313" key="6">
    <source>
        <dbReference type="EMBL" id="SCG17837.1"/>
    </source>
</evidence>
<evidence type="ECO:0000259" key="5">
    <source>
        <dbReference type="PROSITE" id="PS50977"/>
    </source>
</evidence>
<evidence type="ECO:0000256" key="2">
    <source>
        <dbReference type="ARBA" id="ARBA00023125"/>
    </source>
</evidence>
<dbReference type="Proteomes" id="UP000198251">
    <property type="component" value="Chromosome I"/>
</dbReference>
<dbReference type="InterPro" id="IPR001647">
    <property type="entry name" value="HTH_TetR"/>
</dbReference>
<dbReference type="PANTHER" id="PTHR30055:SF243">
    <property type="entry name" value="HTH-TYPE TRANSCRIPTIONAL REGULATOR RV1816"/>
    <property type="match status" value="1"/>
</dbReference>
<feature type="DNA-binding region" description="H-T-H motif" evidence="4">
    <location>
        <begin position="35"/>
        <end position="54"/>
    </location>
</feature>
<dbReference type="GO" id="GO:0003700">
    <property type="term" value="F:DNA-binding transcription factor activity"/>
    <property type="evidence" value="ECO:0007669"/>
    <property type="project" value="TreeGrafter"/>
</dbReference>
<feature type="domain" description="HTH tetR-type" evidence="5">
    <location>
        <begin position="12"/>
        <end position="72"/>
    </location>
</feature>